<organism evidence="5 6">
    <name type="scientific">Nocardia tengchongensis</name>
    <dbReference type="NCBI Taxonomy" id="2055889"/>
    <lineage>
        <taxon>Bacteria</taxon>
        <taxon>Bacillati</taxon>
        <taxon>Actinomycetota</taxon>
        <taxon>Actinomycetes</taxon>
        <taxon>Mycobacteriales</taxon>
        <taxon>Nocardiaceae</taxon>
        <taxon>Nocardia</taxon>
    </lineage>
</organism>
<evidence type="ECO:0000259" key="4">
    <source>
        <dbReference type="PROSITE" id="PS51186"/>
    </source>
</evidence>
<dbReference type="SUPFAM" id="SSF55729">
    <property type="entry name" value="Acyl-CoA N-acyltransferases (Nat)"/>
    <property type="match status" value="1"/>
</dbReference>
<keyword evidence="1" id="KW-0808">Transferase</keyword>
<comment type="similarity">
    <text evidence="3">Belongs to the acetyltransferase family. RimJ subfamily.</text>
</comment>
<dbReference type="InterPro" id="IPR051531">
    <property type="entry name" value="N-acetyltransferase"/>
</dbReference>
<dbReference type="PROSITE" id="PS51186">
    <property type="entry name" value="GNAT"/>
    <property type="match status" value="1"/>
</dbReference>
<dbReference type="Proteomes" id="UP000683310">
    <property type="component" value="Chromosome"/>
</dbReference>
<sequence length="222" mass="24331">MASGYSVNVFRTAQHPGWPAHLGPVRVAAGTVTLRPIRLRDASAWGRIRVRDKDYLEKWEPTGRGPWEARNHSSNWPALWSALKAEARRGAMIPFVIEVDGVFSGQLTVGNIVRGALRSAWIGYWVSSELAGQGVATAALALGLDHCFGEVGLHRVEATVRPENLASQAVLRNVGFREEGMLQRYLDVDGAWRDHLLVGMTVEEVSGTVVDRLIRAGRATKA</sequence>
<keyword evidence="2" id="KW-0012">Acyltransferase</keyword>
<proteinExistence type="inferred from homology"/>
<dbReference type="Pfam" id="PF13302">
    <property type="entry name" value="Acetyltransf_3"/>
    <property type="match status" value="1"/>
</dbReference>
<dbReference type="PANTHER" id="PTHR43792">
    <property type="entry name" value="GNAT FAMILY, PUTATIVE (AFU_ORTHOLOGUE AFUA_3G00765)-RELATED-RELATED"/>
    <property type="match status" value="1"/>
</dbReference>
<evidence type="ECO:0000313" key="6">
    <source>
        <dbReference type="Proteomes" id="UP000683310"/>
    </source>
</evidence>
<protein>
    <submittedName>
        <fullName evidence="5">GNAT family N-acetyltransferase</fullName>
    </submittedName>
</protein>
<dbReference type="PANTHER" id="PTHR43792:SF8">
    <property type="entry name" value="[RIBOSOMAL PROTEIN US5]-ALANINE N-ACETYLTRANSFERASE"/>
    <property type="match status" value="1"/>
</dbReference>
<name>A0ABX8CY10_9NOCA</name>
<evidence type="ECO:0000256" key="3">
    <source>
        <dbReference type="ARBA" id="ARBA00038502"/>
    </source>
</evidence>
<dbReference type="InterPro" id="IPR000182">
    <property type="entry name" value="GNAT_dom"/>
</dbReference>
<evidence type="ECO:0000313" key="5">
    <source>
        <dbReference type="EMBL" id="QVI24785.1"/>
    </source>
</evidence>
<keyword evidence="6" id="KW-1185">Reference proteome</keyword>
<accession>A0ABX8CY10</accession>
<evidence type="ECO:0000256" key="1">
    <source>
        <dbReference type="ARBA" id="ARBA00022679"/>
    </source>
</evidence>
<evidence type="ECO:0000256" key="2">
    <source>
        <dbReference type="ARBA" id="ARBA00023315"/>
    </source>
</evidence>
<dbReference type="RefSeq" id="WP_213560844.1">
    <property type="nucleotide sequence ID" value="NZ_JBHZDI010000103.1"/>
</dbReference>
<dbReference type="Gene3D" id="3.40.630.30">
    <property type="match status" value="1"/>
</dbReference>
<gene>
    <name evidence="5" type="ORF">KHQ06_10500</name>
</gene>
<dbReference type="InterPro" id="IPR016181">
    <property type="entry name" value="Acyl_CoA_acyltransferase"/>
</dbReference>
<feature type="domain" description="N-acetyltransferase" evidence="4">
    <location>
        <begin position="32"/>
        <end position="203"/>
    </location>
</feature>
<dbReference type="EMBL" id="CP074371">
    <property type="protein sequence ID" value="QVI24785.1"/>
    <property type="molecule type" value="Genomic_DNA"/>
</dbReference>
<reference evidence="5 6" key="1">
    <citation type="submission" date="2021-04" db="EMBL/GenBank/DDBJ databases">
        <title>Nocardia tengchongensis.</title>
        <authorList>
            <person name="Zhuang k."/>
            <person name="Ran Y."/>
            <person name="Li W."/>
        </authorList>
    </citation>
    <scope>NUCLEOTIDE SEQUENCE [LARGE SCALE GENOMIC DNA]</scope>
    <source>
        <strain evidence="5 6">CFH S0057</strain>
    </source>
</reference>